<dbReference type="Gene3D" id="3.30.40.10">
    <property type="entry name" value="Zinc/RING finger domain, C3HC4 (zinc finger)"/>
    <property type="match status" value="1"/>
</dbReference>
<dbReference type="SUPFAM" id="SSF57850">
    <property type="entry name" value="RING/U-box"/>
    <property type="match status" value="1"/>
</dbReference>
<evidence type="ECO:0000256" key="4">
    <source>
        <dbReference type="ARBA" id="ARBA00022833"/>
    </source>
</evidence>
<evidence type="ECO:0000256" key="1">
    <source>
        <dbReference type="ARBA" id="ARBA00022723"/>
    </source>
</evidence>
<dbReference type="Pfam" id="PF00097">
    <property type="entry name" value="zf-C3HC4"/>
    <property type="match status" value="1"/>
</dbReference>
<dbReference type="InterPro" id="IPR001841">
    <property type="entry name" value="Znf_RING"/>
</dbReference>
<dbReference type="CDD" id="cd14959">
    <property type="entry name" value="NHL_brat_like"/>
    <property type="match status" value="1"/>
</dbReference>
<dbReference type="SMART" id="SM00184">
    <property type="entry name" value="RING"/>
    <property type="match status" value="2"/>
</dbReference>
<dbReference type="GO" id="GO:0008270">
    <property type="term" value="F:zinc ion binding"/>
    <property type="evidence" value="ECO:0007669"/>
    <property type="project" value="UniProtKB-KW"/>
</dbReference>
<dbReference type="PROSITE" id="PS00518">
    <property type="entry name" value="ZF_RING_1"/>
    <property type="match status" value="1"/>
</dbReference>
<dbReference type="InterPro" id="IPR013083">
    <property type="entry name" value="Znf_RING/FYVE/PHD"/>
</dbReference>
<dbReference type="Pfam" id="PF01436">
    <property type="entry name" value="NHL"/>
    <property type="match status" value="3"/>
</dbReference>
<dbReference type="SUPFAM" id="SSF63829">
    <property type="entry name" value="Calcium-dependent phosphotriesterase"/>
    <property type="match status" value="1"/>
</dbReference>
<dbReference type="CDD" id="cd19813">
    <property type="entry name" value="Bbox1_BRAT-like"/>
    <property type="match status" value="1"/>
</dbReference>
<dbReference type="PROSITE" id="PS50089">
    <property type="entry name" value="ZF_RING_2"/>
    <property type="match status" value="1"/>
</dbReference>
<reference evidence="10" key="1">
    <citation type="journal article" date="2023" name="G3 (Bethesda)">
        <title>A reference genome for the long-term kleptoplast-retaining sea slug Elysia crispata morphotype clarki.</title>
        <authorList>
            <person name="Eastman K.E."/>
            <person name="Pendleton A.L."/>
            <person name="Shaikh M.A."/>
            <person name="Suttiyut T."/>
            <person name="Ogas R."/>
            <person name="Tomko P."/>
            <person name="Gavelis G."/>
            <person name="Widhalm J.R."/>
            <person name="Wisecaver J.H."/>
        </authorList>
    </citation>
    <scope>NUCLEOTIDE SEQUENCE</scope>
    <source>
        <strain evidence="10">ECLA1</strain>
    </source>
</reference>
<keyword evidence="11" id="KW-1185">Reference proteome</keyword>
<proteinExistence type="predicted"/>
<dbReference type="PROSITE" id="PS51125">
    <property type="entry name" value="NHL"/>
    <property type="match status" value="1"/>
</dbReference>
<comment type="caution">
    <text evidence="10">The sequence shown here is derived from an EMBL/GenBank/DDBJ whole genome shotgun (WGS) entry which is preliminary data.</text>
</comment>
<dbReference type="Proteomes" id="UP001283361">
    <property type="component" value="Unassembled WGS sequence"/>
</dbReference>
<gene>
    <name evidence="10" type="ORF">RRG08_040615</name>
</gene>
<protein>
    <recommendedName>
        <fullName evidence="12">Brain tumor protein</fullName>
    </recommendedName>
</protein>
<dbReference type="InterPro" id="IPR047153">
    <property type="entry name" value="TRIM45/56/19-like"/>
</dbReference>
<dbReference type="GO" id="GO:0005654">
    <property type="term" value="C:nucleoplasm"/>
    <property type="evidence" value="ECO:0007669"/>
    <property type="project" value="TreeGrafter"/>
</dbReference>
<accession>A0AAE1B3M6</accession>
<dbReference type="CDD" id="cd20482">
    <property type="entry name" value="CC_brat-like"/>
    <property type="match status" value="1"/>
</dbReference>
<evidence type="ECO:0000256" key="5">
    <source>
        <dbReference type="PROSITE-ProRule" id="PRU00024"/>
    </source>
</evidence>
<dbReference type="InterPro" id="IPR017907">
    <property type="entry name" value="Znf_RING_CS"/>
</dbReference>
<evidence type="ECO:0000256" key="7">
    <source>
        <dbReference type="SAM" id="MobiDB-lite"/>
    </source>
</evidence>
<dbReference type="AlphaFoldDB" id="A0AAE1B3M6"/>
<dbReference type="InterPro" id="IPR000315">
    <property type="entry name" value="Znf_B-box"/>
</dbReference>
<keyword evidence="1" id="KW-0479">Metal-binding</keyword>
<name>A0AAE1B3M6_9GAST</name>
<dbReference type="GO" id="GO:0061630">
    <property type="term" value="F:ubiquitin protein ligase activity"/>
    <property type="evidence" value="ECO:0007669"/>
    <property type="project" value="TreeGrafter"/>
</dbReference>
<dbReference type="PANTHER" id="PTHR25462">
    <property type="entry name" value="BONUS, ISOFORM C-RELATED"/>
    <property type="match status" value="1"/>
</dbReference>
<feature type="domain" description="B box-type" evidence="9">
    <location>
        <begin position="293"/>
        <end position="336"/>
    </location>
</feature>
<dbReference type="PANTHER" id="PTHR25462:SF296">
    <property type="entry name" value="MEIOTIC P26, ISOFORM F"/>
    <property type="match status" value="1"/>
</dbReference>
<dbReference type="InterPro" id="IPR001258">
    <property type="entry name" value="NHL_repeat"/>
</dbReference>
<dbReference type="Gene3D" id="2.120.10.30">
    <property type="entry name" value="TolB, C-terminal domain"/>
    <property type="match status" value="1"/>
</dbReference>
<feature type="domain" description="B box-type" evidence="9">
    <location>
        <begin position="232"/>
        <end position="279"/>
    </location>
</feature>
<dbReference type="Gene3D" id="3.30.160.60">
    <property type="entry name" value="Classic Zinc Finger"/>
    <property type="match status" value="1"/>
</dbReference>
<dbReference type="PROSITE" id="PS50119">
    <property type="entry name" value="ZF_BBOX"/>
    <property type="match status" value="2"/>
</dbReference>
<keyword evidence="3 5" id="KW-0863">Zinc-finger</keyword>
<evidence type="ECO:0000313" key="11">
    <source>
        <dbReference type="Proteomes" id="UP001283361"/>
    </source>
</evidence>
<dbReference type="InterPro" id="IPR018957">
    <property type="entry name" value="Znf_C3HC4_RING-type"/>
</dbReference>
<evidence type="ECO:0000259" key="9">
    <source>
        <dbReference type="PROSITE" id="PS50119"/>
    </source>
</evidence>
<dbReference type="EMBL" id="JAWDGP010000623">
    <property type="protein sequence ID" value="KAK3798784.1"/>
    <property type="molecule type" value="Genomic_DNA"/>
</dbReference>
<dbReference type="InterPro" id="IPR011042">
    <property type="entry name" value="6-blade_b-propeller_TolB-like"/>
</dbReference>
<evidence type="ECO:0000256" key="2">
    <source>
        <dbReference type="ARBA" id="ARBA00022737"/>
    </source>
</evidence>
<feature type="compositionally biased region" description="Polar residues" evidence="7">
    <location>
        <begin position="705"/>
        <end position="717"/>
    </location>
</feature>
<keyword evidence="2" id="KW-0677">Repeat</keyword>
<organism evidence="10 11">
    <name type="scientific">Elysia crispata</name>
    <name type="common">lettuce slug</name>
    <dbReference type="NCBI Taxonomy" id="231223"/>
    <lineage>
        <taxon>Eukaryota</taxon>
        <taxon>Metazoa</taxon>
        <taxon>Spiralia</taxon>
        <taxon>Lophotrochozoa</taxon>
        <taxon>Mollusca</taxon>
        <taxon>Gastropoda</taxon>
        <taxon>Heterobranchia</taxon>
        <taxon>Euthyneura</taxon>
        <taxon>Panpulmonata</taxon>
        <taxon>Sacoglossa</taxon>
        <taxon>Placobranchoidea</taxon>
        <taxon>Plakobranchidae</taxon>
        <taxon>Elysia</taxon>
    </lineage>
</organism>
<evidence type="ECO:0008006" key="12">
    <source>
        <dbReference type="Google" id="ProtNLM"/>
    </source>
</evidence>
<evidence type="ECO:0000256" key="6">
    <source>
        <dbReference type="PROSITE-ProRule" id="PRU00504"/>
    </source>
</evidence>
<feature type="repeat" description="NHL" evidence="6">
    <location>
        <begin position="774"/>
        <end position="817"/>
    </location>
</feature>
<evidence type="ECO:0000256" key="3">
    <source>
        <dbReference type="ARBA" id="ARBA00022771"/>
    </source>
</evidence>
<sequence length="1043" mass="113485">MTVNLPPQLLQLKGLKRAVKQERSRRSRRWLIAEGCGAKSAMRSSFRFEAYILTGIPLSVETGSAAGVAEVDGEAATGFGTCPSLLTSLLALALASASSLDFFAGLRRGMANEQENTISPVGGSQAEDSSGDLSLEGALEEERAIDVCSLCEEKMKNPKVLSCLHEFCEACLKKKLDGEKESKISSGMKEEDPVSLTCPSCGQLTIIPERGVNGLLSDTVLEDMIESDSSDTKQIGCTSCKAGDNAVARCQTCENLLCPNCVTAHQFMRCFEDHKVVTFEDMIASGEGIDHLRKPVFCPIHVVETIKFFCCSCLMPVCSECVEKSHSSPEHAVKQLAEAVGAKKETLAEFTKECGKKLEECETISGNLSTAFEDLEMQKDNSKDLINETFQSYKAVLEEMRDTFLKELEELHKKRELSLMERMQKLSTYESQLSQAKSFVDRICERGHVGQVAILLQTMLKQLNTLCMGFIMPDIPLNTEFKTDPAMFLAAVKGTFGCFAKEKNEMSGIISPFEDRSGHPNLNPRDQQLMKGPGNQELVNLGNLGNLGTASMSNITLSQGMNSLPISNMVTGLSNMTLTQPDGSMISGNNSPHSDSGISVDGGGHAAMMNAAAMAKMHQSQSPLFAPGMGLSGAPSCSNANPITSGSGDNSLANILGSSTSVSTGNTVQNVNIEGLASLLNQPPPQAISPFSSISNYDPFHSATASSELGSPNSFTNEPYPPVRRTNKMNAMQISRFQSSPTETNFSRFQGGLGDTEIGHWGPQLKQINEVALRCKFGQLGPGKGQFNSPHGFCLGAEEDIVVADTNNHRVQVFTKSGEFKYQFGIPGREEGQLWYPRKVAVVIKTGKFVVCDRGNERSRMQIFNRNGHFLKKIAIRYIDIVAGLAITNEGHIVAVDSVSPTVFVISESGDLIKWFDCSDYMREPSDIAINSNEYFVCDFKGHCVVVFSRDGTFLRRIGCENITNYPNGIDISGHGDVLIGDSHGNRFHVGVFQRDGSLITEFQCPYVKVSRCCGLKITTEGYIVTLAKNNHHVLVLNTLYIP</sequence>
<dbReference type="SUPFAM" id="SSF57845">
    <property type="entry name" value="B-box zinc-binding domain"/>
    <property type="match status" value="1"/>
</dbReference>
<evidence type="ECO:0000259" key="8">
    <source>
        <dbReference type="PROSITE" id="PS50089"/>
    </source>
</evidence>
<dbReference type="Pfam" id="PF00643">
    <property type="entry name" value="zf-B_box"/>
    <property type="match status" value="1"/>
</dbReference>
<feature type="region of interest" description="Disordered" evidence="7">
    <location>
        <begin position="705"/>
        <end position="724"/>
    </location>
</feature>
<evidence type="ECO:0000313" key="10">
    <source>
        <dbReference type="EMBL" id="KAK3798784.1"/>
    </source>
</evidence>
<keyword evidence="4" id="KW-0862">Zinc</keyword>
<feature type="domain" description="RING-type" evidence="8">
    <location>
        <begin position="148"/>
        <end position="201"/>
    </location>
</feature>
<dbReference type="SMART" id="SM00336">
    <property type="entry name" value="BBOX"/>
    <property type="match status" value="2"/>
</dbReference>